<evidence type="ECO:0000313" key="4">
    <source>
        <dbReference type="Proteomes" id="UP001583177"/>
    </source>
</evidence>
<sequence length="339" mass="36615">MEIILVFLLLLCGVSSHTWLEALRQIGSNGAFQGQPGYPRGYIARNDSKFSDDALTYRITTRDPSTPLCHPSQQVATGYNNSLYPRLTASPGSFVALQYQENGHTSAPQVPEGRPFRSGNVYVYASTTLRDEKFLSVHGNWTSSGSLESGKLVATHFFDDDLCFQDQGSGPTKINAQRKAAAQGLRSVTCQTDIHIPQEIDSKVVALYWVWEWDLWPNTEKTAPETYTACSEITISDGNNVSSSIDFDESLPLNERAVQNQLAIQYEVLELGTGTSAPPLVTSLYSSSTASAAAPTVSPMNMTTVSSPTLTATSAETGFATVRVPSATIIVTVTAVVAL</sequence>
<feature type="domain" description="DUF7492" evidence="2">
    <location>
        <begin position="14"/>
        <end position="243"/>
    </location>
</feature>
<gene>
    <name evidence="3" type="ORF">Daus18300_003920</name>
</gene>
<evidence type="ECO:0000259" key="2">
    <source>
        <dbReference type="Pfam" id="PF24320"/>
    </source>
</evidence>
<evidence type="ECO:0000256" key="1">
    <source>
        <dbReference type="SAM" id="SignalP"/>
    </source>
</evidence>
<comment type="caution">
    <text evidence="3">The sequence shown here is derived from an EMBL/GenBank/DDBJ whole genome shotgun (WGS) entry which is preliminary data.</text>
</comment>
<dbReference type="InterPro" id="IPR055915">
    <property type="entry name" value="DUF7492"/>
</dbReference>
<name>A0ABR3XD09_9PEZI</name>
<protein>
    <recommendedName>
        <fullName evidence="2">DUF7492 domain-containing protein</fullName>
    </recommendedName>
</protein>
<keyword evidence="4" id="KW-1185">Reference proteome</keyword>
<keyword evidence="1" id="KW-0732">Signal</keyword>
<dbReference type="Proteomes" id="UP001583177">
    <property type="component" value="Unassembled WGS sequence"/>
</dbReference>
<organism evidence="3 4">
    <name type="scientific">Diaporthe australafricana</name>
    <dbReference type="NCBI Taxonomy" id="127596"/>
    <lineage>
        <taxon>Eukaryota</taxon>
        <taxon>Fungi</taxon>
        <taxon>Dikarya</taxon>
        <taxon>Ascomycota</taxon>
        <taxon>Pezizomycotina</taxon>
        <taxon>Sordariomycetes</taxon>
        <taxon>Sordariomycetidae</taxon>
        <taxon>Diaporthales</taxon>
        <taxon>Diaporthaceae</taxon>
        <taxon>Diaporthe</taxon>
    </lineage>
</organism>
<accession>A0ABR3XD09</accession>
<feature type="chain" id="PRO_5047404581" description="DUF7492 domain-containing protein" evidence="1">
    <location>
        <begin position="17"/>
        <end position="339"/>
    </location>
</feature>
<dbReference type="Pfam" id="PF24320">
    <property type="entry name" value="DUF7492"/>
    <property type="match status" value="1"/>
</dbReference>
<reference evidence="3 4" key="1">
    <citation type="journal article" date="2024" name="IMA Fungus">
        <title>IMA Genome - F19 : A genome assembly and annotation guide to empower mycologists, including annotated draft genome sequences of Ceratocystis pirilliformis, Diaporthe australafricana, Fusarium ophioides, Paecilomyces lecythidis, and Sporothrix stenoceras.</title>
        <authorList>
            <person name="Aylward J."/>
            <person name="Wilson A.M."/>
            <person name="Visagie C.M."/>
            <person name="Spraker J."/>
            <person name="Barnes I."/>
            <person name="Buitendag C."/>
            <person name="Ceriani C."/>
            <person name="Del Mar Angel L."/>
            <person name="du Plessis D."/>
            <person name="Fuchs T."/>
            <person name="Gasser K."/>
            <person name="Kramer D."/>
            <person name="Li W."/>
            <person name="Munsamy K."/>
            <person name="Piso A."/>
            <person name="Price J.L."/>
            <person name="Sonnekus B."/>
            <person name="Thomas C."/>
            <person name="van der Nest A."/>
            <person name="van Dijk A."/>
            <person name="van Heerden A."/>
            <person name="van Vuuren N."/>
            <person name="Yilmaz N."/>
            <person name="Duong T.A."/>
            <person name="van der Merwe N.A."/>
            <person name="Wingfield M.J."/>
            <person name="Wingfield B.D."/>
        </authorList>
    </citation>
    <scope>NUCLEOTIDE SEQUENCE [LARGE SCALE GENOMIC DNA]</scope>
    <source>
        <strain evidence="3 4">CMW 18300</strain>
    </source>
</reference>
<dbReference type="EMBL" id="JAWRVE010000025">
    <property type="protein sequence ID" value="KAL1873555.1"/>
    <property type="molecule type" value="Genomic_DNA"/>
</dbReference>
<proteinExistence type="predicted"/>
<evidence type="ECO:0000313" key="3">
    <source>
        <dbReference type="EMBL" id="KAL1873555.1"/>
    </source>
</evidence>
<feature type="signal peptide" evidence="1">
    <location>
        <begin position="1"/>
        <end position="16"/>
    </location>
</feature>